<organism evidence="2 3">
    <name type="scientific">Rhizoclosmatium globosum</name>
    <dbReference type="NCBI Taxonomy" id="329046"/>
    <lineage>
        <taxon>Eukaryota</taxon>
        <taxon>Fungi</taxon>
        <taxon>Fungi incertae sedis</taxon>
        <taxon>Chytridiomycota</taxon>
        <taxon>Chytridiomycota incertae sedis</taxon>
        <taxon>Chytridiomycetes</taxon>
        <taxon>Chytridiales</taxon>
        <taxon>Chytriomycetaceae</taxon>
        <taxon>Rhizoclosmatium</taxon>
    </lineage>
</organism>
<accession>A0A1Y2CTE4</accession>
<feature type="transmembrane region" description="Helical" evidence="1">
    <location>
        <begin position="28"/>
        <end position="47"/>
    </location>
</feature>
<keyword evidence="1" id="KW-1133">Transmembrane helix</keyword>
<evidence type="ECO:0000256" key="1">
    <source>
        <dbReference type="SAM" id="Phobius"/>
    </source>
</evidence>
<sequence>MCSLQHPRHSNCELGALEFFGQEWKRALNLYLPLNAIMTLIFRGTSILKKPGVNLYQYLVSTGRSTLFLSAYCTMAWYSICCFRRFTGKDRMWMYYVNGLLSGSMVLIEAPGRRLELGLYCLPRAIESLWNCGVKWGWWHDIKNGEGLYFSVMTGILMMLYQKDPASIHEG</sequence>
<evidence type="ECO:0008006" key="4">
    <source>
        <dbReference type="Google" id="ProtNLM"/>
    </source>
</evidence>
<dbReference type="Proteomes" id="UP000193642">
    <property type="component" value="Unassembled WGS sequence"/>
</dbReference>
<comment type="caution">
    <text evidence="2">The sequence shown here is derived from an EMBL/GenBank/DDBJ whole genome shotgun (WGS) entry which is preliminary data.</text>
</comment>
<protein>
    <recommendedName>
        <fullName evidence="4">Transmembrane protein 135 N-terminal domain-containing protein</fullName>
    </recommendedName>
</protein>
<dbReference type="OrthoDB" id="291792at2759"/>
<dbReference type="AlphaFoldDB" id="A0A1Y2CTE4"/>
<dbReference type="PANTHER" id="PTHR12459">
    <property type="entry name" value="TRANSMEMBRANE PROTEIN 135-RELATED"/>
    <property type="match status" value="1"/>
</dbReference>
<dbReference type="PANTHER" id="PTHR12459:SF15">
    <property type="entry name" value="TRANSMEMBRANE PROTEIN 135"/>
    <property type="match status" value="1"/>
</dbReference>
<keyword evidence="1" id="KW-0812">Transmembrane</keyword>
<dbReference type="InterPro" id="IPR026749">
    <property type="entry name" value="Tmem135"/>
</dbReference>
<keyword evidence="1" id="KW-0472">Membrane</keyword>
<feature type="transmembrane region" description="Helical" evidence="1">
    <location>
        <begin position="67"/>
        <end position="86"/>
    </location>
</feature>
<evidence type="ECO:0000313" key="3">
    <source>
        <dbReference type="Proteomes" id="UP000193642"/>
    </source>
</evidence>
<keyword evidence="3" id="KW-1185">Reference proteome</keyword>
<gene>
    <name evidence="2" type="ORF">BCR33DRAFT_752985</name>
</gene>
<proteinExistence type="predicted"/>
<dbReference type="EMBL" id="MCGO01000007">
    <property type="protein sequence ID" value="ORY50309.1"/>
    <property type="molecule type" value="Genomic_DNA"/>
</dbReference>
<reference evidence="2 3" key="1">
    <citation type="submission" date="2016-07" db="EMBL/GenBank/DDBJ databases">
        <title>Pervasive Adenine N6-methylation of Active Genes in Fungi.</title>
        <authorList>
            <consortium name="DOE Joint Genome Institute"/>
            <person name="Mondo S.J."/>
            <person name="Dannebaum R.O."/>
            <person name="Kuo R.C."/>
            <person name="Labutti K."/>
            <person name="Haridas S."/>
            <person name="Kuo A."/>
            <person name="Salamov A."/>
            <person name="Ahrendt S.R."/>
            <person name="Lipzen A."/>
            <person name="Sullivan W."/>
            <person name="Andreopoulos W.B."/>
            <person name="Clum A."/>
            <person name="Lindquist E."/>
            <person name="Daum C."/>
            <person name="Ramamoorthy G.K."/>
            <person name="Gryganskyi A."/>
            <person name="Culley D."/>
            <person name="Magnuson J.K."/>
            <person name="James T.Y."/>
            <person name="O'Malley M.A."/>
            <person name="Stajich J.E."/>
            <person name="Spatafora J.W."/>
            <person name="Visel A."/>
            <person name="Grigoriev I.V."/>
        </authorList>
    </citation>
    <scope>NUCLEOTIDE SEQUENCE [LARGE SCALE GENOMIC DNA]</scope>
    <source>
        <strain evidence="2 3">JEL800</strain>
    </source>
</reference>
<name>A0A1Y2CTE4_9FUNG</name>
<evidence type="ECO:0000313" key="2">
    <source>
        <dbReference type="EMBL" id="ORY50309.1"/>
    </source>
</evidence>